<feature type="transmembrane region" description="Helical" evidence="16">
    <location>
        <begin position="161"/>
        <end position="182"/>
    </location>
</feature>
<keyword evidence="13" id="KW-1208">Phospholipid metabolism</keyword>
<dbReference type="PROSITE" id="PS00379">
    <property type="entry name" value="CDP_ALCOHOL_P_TRANSF"/>
    <property type="match status" value="1"/>
</dbReference>
<dbReference type="PANTHER" id="PTHR14269">
    <property type="entry name" value="CDP-DIACYLGLYCEROL--GLYCEROL-3-PHOSPHATE 3-PHOSPHATIDYLTRANSFERASE-RELATED"/>
    <property type="match status" value="1"/>
</dbReference>
<evidence type="ECO:0000256" key="4">
    <source>
        <dbReference type="ARBA" id="ARBA00013174"/>
    </source>
</evidence>
<organism evidence="17 18">
    <name type="scientific">Gemmobacter megaterium</name>
    <dbReference type="NCBI Taxonomy" id="1086013"/>
    <lineage>
        <taxon>Bacteria</taxon>
        <taxon>Pseudomonadati</taxon>
        <taxon>Pseudomonadota</taxon>
        <taxon>Alphaproteobacteria</taxon>
        <taxon>Rhodobacterales</taxon>
        <taxon>Paracoccaceae</taxon>
        <taxon>Gemmobacter</taxon>
    </lineage>
</organism>
<feature type="transmembrane region" description="Helical" evidence="16">
    <location>
        <begin position="194"/>
        <end position="210"/>
    </location>
</feature>
<dbReference type="Proteomes" id="UP000186141">
    <property type="component" value="Unassembled WGS sequence"/>
</dbReference>
<keyword evidence="18" id="KW-1185">Reference proteome</keyword>
<dbReference type="GO" id="GO:0008654">
    <property type="term" value="P:phospholipid biosynthetic process"/>
    <property type="evidence" value="ECO:0007669"/>
    <property type="project" value="UniProtKB-KW"/>
</dbReference>
<evidence type="ECO:0000256" key="12">
    <source>
        <dbReference type="ARBA" id="ARBA00023209"/>
    </source>
</evidence>
<dbReference type="OrthoDB" id="9777147at2"/>
<dbReference type="InterPro" id="IPR004533">
    <property type="entry name" value="CDP-diaglyc--ser_O-PTrfase"/>
</dbReference>
<dbReference type="PANTHER" id="PTHR14269:SF61">
    <property type="entry name" value="CDP-DIACYLGLYCEROL--SERINE O-PHOSPHATIDYLTRANSFERASE"/>
    <property type="match status" value="1"/>
</dbReference>
<name>A0A1N7NNR2_9RHOB</name>
<evidence type="ECO:0000256" key="13">
    <source>
        <dbReference type="ARBA" id="ARBA00023264"/>
    </source>
</evidence>
<evidence type="ECO:0000256" key="11">
    <source>
        <dbReference type="ARBA" id="ARBA00023136"/>
    </source>
</evidence>
<evidence type="ECO:0000256" key="5">
    <source>
        <dbReference type="ARBA" id="ARBA00017171"/>
    </source>
</evidence>
<dbReference type="InterPro" id="IPR043130">
    <property type="entry name" value="CDP-OH_PTrfase_TM_dom"/>
</dbReference>
<evidence type="ECO:0000256" key="7">
    <source>
        <dbReference type="ARBA" id="ARBA00022679"/>
    </source>
</evidence>
<gene>
    <name evidence="17" type="ORF">SAMN05421774_10416</name>
</gene>
<comment type="subcellular location">
    <subcellularLocation>
        <location evidence="2">Endomembrane system</location>
        <topology evidence="2">Multi-pass membrane protein</topology>
    </subcellularLocation>
</comment>
<feature type="transmembrane region" description="Helical" evidence="16">
    <location>
        <begin position="36"/>
        <end position="54"/>
    </location>
</feature>
<evidence type="ECO:0000256" key="9">
    <source>
        <dbReference type="ARBA" id="ARBA00022989"/>
    </source>
</evidence>
<evidence type="ECO:0000256" key="3">
    <source>
        <dbReference type="ARBA" id="ARBA00010441"/>
    </source>
</evidence>
<keyword evidence="9 16" id="KW-1133">Transmembrane helix</keyword>
<dbReference type="GO" id="GO:0003882">
    <property type="term" value="F:CDP-diacylglycerol-serine O-phosphatidyltransferase activity"/>
    <property type="evidence" value="ECO:0007669"/>
    <property type="project" value="UniProtKB-EC"/>
</dbReference>
<comment type="catalytic activity">
    <reaction evidence="1">
        <text>a CDP-1,2-diacyl-sn-glycerol + L-serine = a 1,2-diacyl-sn-glycero-3-phospho-L-serine + CMP + H(+)</text>
        <dbReference type="Rhea" id="RHEA:16913"/>
        <dbReference type="ChEBI" id="CHEBI:15378"/>
        <dbReference type="ChEBI" id="CHEBI:33384"/>
        <dbReference type="ChEBI" id="CHEBI:57262"/>
        <dbReference type="ChEBI" id="CHEBI:58332"/>
        <dbReference type="ChEBI" id="CHEBI:60377"/>
        <dbReference type="EC" id="2.7.8.8"/>
    </reaction>
</comment>
<accession>A0A1N7NNR2</accession>
<dbReference type="Pfam" id="PF01066">
    <property type="entry name" value="CDP-OH_P_transf"/>
    <property type="match status" value="1"/>
</dbReference>
<evidence type="ECO:0000256" key="2">
    <source>
        <dbReference type="ARBA" id="ARBA00004127"/>
    </source>
</evidence>
<protein>
    <recommendedName>
        <fullName evidence="5">CDP-diacylglycerol--serine O-phosphatidyltransferase</fullName>
        <ecNumber evidence="4">2.7.8.8</ecNumber>
    </recommendedName>
    <alternativeName>
        <fullName evidence="14">Phosphatidylserine synthase</fullName>
    </alternativeName>
</protein>
<comment type="similarity">
    <text evidence="3 15">Belongs to the CDP-alcohol phosphatidyltransferase class-I family.</text>
</comment>
<evidence type="ECO:0000256" key="10">
    <source>
        <dbReference type="ARBA" id="ARBA00023098"/>
    </source>
</evidence>
<evidence type="ECO:0000256" key="8">
    <source>
        <dbReference type="ARBA" id="ARBA00022692"/>
    </source>
</evidence>
<feature type="transmembrane region" description="Helical" evidence="16">
    <location>
        <begin position="133"/>
        <end position="155"/>
    </location>
</feature>
<evidence type="ECO:0000256" key="1">
    <source>
        <dbReference type="ARBA" id="ARBA00000287"/>
    </source>
</evidence>
<evidence type="ECO:0000313" key="18">
    <source>
        <dbReference type="Proteomes" id="UP000186141"/>
    </source>
</evidence>
<dbReference type="GO" id="GO:0012505">
    <property type="term" value="C:endomembrane system"/>
    <property type="evidence" value="ECO:0007669"/>
    <property type="project" value="UniProtKB-SubCell"/>
</dbReference>
<keyword evidence="10" id="KW-0443">Lipid metabolism</keyword>
<feature type="transmembrane region" description="Helical" evidence="16">
    <location>
        <begin position="75"/>
        <end position="94"/>
    </location>
</feature>
<dbReference type="STRING" id="1086013.SAMN05421774_10416"/>
<evidence type="ECO:0000256" key="6">
    <source>
        <dbReference type="ARBA" id="ARBA00022516"/>
    </source>
</evidence>
<keyword evidence="7 15" id="KW-0808">Transferase</keyword>
<dbReference type="InterPro" id="IPR050324">
    <property type="entry name" value="CDP-alcohol_PTase-I"/>
</dbReference>
<dbReference type="GO" id="GO:0016020">
    <property type="term" value="C:membrane"/>
    <property type="evidence" value="ECO:0007669"/>
    <property type="project" value="InterPro"/>
</dbReference>
<sequence length="238" mass="25599">MDNRRESLPFLHLVPNLVTIIGLCAGLTAIRYSFDGRFAVATGLIVFAALIDGLDGLIARRLRATSQIGAELDSLSDFVCFGVAPAIVVFRFGMTQDPGLGWVFALVYAICCCLRLARFNVMRASPDAPGHFVGVPAPAGAGLALMPVFATFAGIVDLADVPLLVALWLGMIGVLMVSRIPTPSAKGLRVPRDKAVYVLVGAALMVGLILSRFWLLMFVLGLAYLAVVLWQAVRHRRF</sequence>
<evidence type="ECO:0000256" key="15">
    <source>
        <dbReference type="RuleBase" id="RU003750"/>
    </source>
</evidence>
<feature type="transmembrane region" description="Helical" evidence="16">
    <location>
        <begin position="100"/>
        <end position="121"/>
    </location>
</feature>
<dbReference type="EC" id="2.7.8.8" evidence="4"/>
<dbReference type="AlphaFoldDB" id="A0A1N7NNR2"/>
<dbReference type="RefSeq" id="WP_076531160.1">
    <property type="nucleotide sequence ID" value="NZ_BMEH01000004.1"/>
</dbReference>
<keyword evidence="12" id="KW-0594">Phospholipid biosynthesis</keyword>
<dbReference type="NCBIfam" id="TIGR00473">
    <property type="entry name" value="pssA"/>
    <property type="match status" value="1"/>
</dbReference>
<feature type="transmembrane region" description="Helical" evidence="16">
    <location>
        <begin position="12"/>
        <end position="30"/>
    </location>
</feature>
<evidence type="ECO:0000256" key="16">
    <source>
        <dbReference type="SAM" id="Phobius"/>
    </source>
</evidence>
<dbReference type="InterPro" id="IPR048254">
    <property type="entry name" value="CDP_ALCOHOL_P_TRANSF_CS"/>
</dbReference>
<dbReference type="InterPro" id="IPR000462">
    <property type="entry name" value="CDP-OH_P_trans"/>
</dbReference>
<dbReference type="EMBL" id="FTOT01000004">
    <property type="protein sequence ID" value="SIS99964.1"/>
    <property type="molecule type" value="Genomic_DNA"/>
</dbReference>
<reference evidence="17 18" key="1">
    <citation type="submission" date="2017-01" db="EMBL/GenBank/DDBJ databases">
        <authorList>
            <person name="Mah S.A."/>
            <person name="Swanson W.J."/>
            <person name="Moy G.W."/>
            <person name="Vacquier V.D."/>
        </authorList>
    </citation>
    <scope>NUCLEOTIDE SEQUENCE [LARGE SCALE GENOMIC DNA]</scope>
    <source>
        <strain evidence="17 18">DSM 26375</strain>
    </source>
</reference>
<keyword evidence="8 16" id="KW-0812">Transmembrane</keyword>
<evidence type="ECO:0000313" key="17">
    <source>
        <dbReference type="EMBL" id="SIS99964.1"/>
    </source>
</evidence>
<dbReference type="Gene3D" id="1.20.120.1760">
    <property type="match status" value="1"/>
</dbReference>
<proteinExistence type="inferred from homology"/>
<keyword evidence="11 16" id="KW-0472">Membrane</keyword>
<evidence type="ECO:0000256" key="14">
    <source>
        <dbReference type="ARBA" id="ARBA00032361"/>
    </source>
</evidence>
<keyword evidence="6" id="KW-0444">Lipid biosynthesis</keyword>